<reference evidence="1 2" key="1">
    <citation type="journal article" date="2013" name="Genome Announc.">
        <title>Draft Genome Sequence of Cyclobacterium qasimii Strain M12-11BT, Isolated from Arctic Marine Sediment.</title>
        <authorList>
            <person name="Shivaji S."/>
            <person name="Ara S."/>
            <person name="Singh A."/>
            <person name="Kumar Pinnaka A."/>
        </authorList>
    </citation>
    <scope>NUCLEOTIDE SEQUENCE [LARGE SCALE GENOMIC DNA]</scope>
    <source>
        <strain evidence="1 2">M12-11B</strain>
    </source>
</reference>
<protein>
    <submittedName>
        <fullName evidence="1">Uncharacterized protein</fullName>
    </submittedName>
</protein>
<dbReference type="EMBL" id="ATNM01000123">
    <property type="protein sequence ID" value="EPR67419.1"/>
    <property type="molecule type" value="Genomic_DNA"/>
</dbReference>
<evidence type="ECO:0000313" key="2">
    <source>
        <dbReference type="Proteomes" id="UP000014974"/>
    </source>
</evidence>
<accession>S7WL16</accession>
<dbReference type="Proteomes" id="UP000014974">
    <property type="component" value="Unassembled WGS sequence"/>
</dbReference>
<comment type="caution">
    <text evidence="1">The sequence shown here is derived from an EMBL/GenBank/DDBJ whole genome shotgun (WGS) entry which is preliminary data.</text>
</comment>
<dbReference type="STRING" id="641524.ADICYQ_3443"/>
<name>S7WL16_9BACT</name>
<gene>
    <name evidence="1" type="ORF">ADICYQ_3443</name>
</gene>
<sequence length="48" mass="5729">MMNFYGHNSNVNQARNMHYYPIKGNNYLYASSATLSIPETGWHFWMDR</sequence>
<dbReference type="AlphaFoldDB" id="S7WL16"/>
<proteinExistence type="predicted"/>
<evidence type="ECO:0000313" key="1">
    <source>
        <dbReference type="EMBL" id="EPR67419.1"/>
    </source>
</evidence>
<organism evidence="1 2">
    <name type="scientific">Cyclobacterium qasimii M12-11B</name>
    <dbReference type="NCBI Taxonomy" id="641524"/>
    <lineage>
        <taxon>Bacteria</taxon>
        <taxon>Pseudomonadati</taxon>
        <taxon>Bacteroidota</taxon>
        <taxon>Cytophagia</taxon>
        <taxon>Cytophagales</taxon>
        <taxon>Cyclobacteriaceae</taxon>
        <taxon>Cyclobacterium</taxon>
    </lineage>
</organism>